<dbReference type="Gene3D" id="3.90.1150.10">
    <property type="entry name" value="Aspartate Aminotransferase, domain 1"/>
    <property type="match status" value="1"/>
</dbReference>
<dbReference type="Gene3D" id="3.40.640.10">
    <property type="entry name" value="Type I PLP-dependent aspartate aminotransferase-like (Major domain)"/>
    <property type="match status" value="1"/>
</dbReference>
<dbReference type="PIRSF" id="PIRSF000390">
    <property type="entry name" value="PLP_StrS"/>
    <property type="match status" value="1"/>
</dbReference>
<evidence type="ECO:0000256" key="1">
    <source>
        <dbReference type="PIRSR" id="PIRSR000390-1"/>
    </source>
</evidence>
<dbReference type="AlphaFoldDB" id="A0A6N8THH4"/>
<name>A0A6N8THH4_SHIZO</name>
<evidence type="ECO:0000256" key="3">
    <source>
        <dbReference type="RuleBase" id="RU004508"/>
    </source>
</evidence>
<dbReference type="SUPFAM" id="SSF53383">
    <property type="entry name" value="PLP-dependent transferases"/>
    <property type="match status" value="1"/>
</dbReference>
<feature type="active site" description="Proton acceptor" evidence="1">
    <location>
        <position position="192"/>
    </location>
</feature>
<dbReference type="InterPro" id="IPR015421">
    <property type="entry name" value="PyrdxlP-dep_Trfase_major"/>
</dbReference>
<dbReference type="RefSeq" id="WP_160787938.1">
    <property type="nucleotide sequence ID" value="NZ_CP086610.1"/>
</dbReference>
<dbReference type="GO" id="GO:0000271">
    <property type="term" value="P:polysaccharide biosynthetic process"/>
    <property type="evidence" value="ECO:0007669"/>
    <property type="project" value="TreeGrafter"/>
</dbReference>
<keyword evidence="4" id="KW-0808">Transferase</keyword>
<dbReference type="OrthoDB" id="9768668at2"/>
<dbReference type="Proteomes" id="UP000440304">
    <property type="component" value="Unassembled WGS sequence"/>
</dbReference>
<dbReference type="GO" id="GO:0008483">
    <property type="term" value="F:transaminase activity"/>
    <property type="evidence" value="ECO:0007669"/>
    <property type="project" value="UniProtKB-KW"/>
</dbReference>
<sequence>MSVAFIDLKAQAAALGSRIPDAVARVLEHGAYISGPEVRTFEERLAAFCGARHAISCANGTDALSLALMAEGVGAGDAVFVPAFTFVATAEVAPLAGATPVFVDVREDTFNMDVDSLAAAVAEASRLGLNPRAVIPVDLFGLPADYDAINEFAASHGLIVIADSAQGFGGRYKGRFAGALGHYTTTSFFPAKPLGCYGDGGAILTDNDEKAALLRSIAVHGKGTDKYDNVRVGVNSRLDTMQAAILIEKLAIFPDEIVARDRVAVRYTQELANVIKTPVVPDGLSSVWAQYTIRVAEREKFAAHMKEAGIPTAVYYPIPMHRQTGYRQYPVAPGGLPISDKLAREVISLPMHPYLDTDTQDRIISAARAFCFQVA</sequence>
<proteinExistence type="inferred from homology"/>
<dbReference type="CDD" id="cd00616">
    <property type="entry name" value="AHBA_syn"/>
    <property type="match status" value="1"/>
</dbReference>
<dbReference type="InterPro" id="IPR015424">
    <property type="entry name" value="PyrdxlP-dep_Trfase"/>
</dbReference>
<dbReference type="GO" id="GO:0030170">
    <property type="term" value="F:pyridoxal phosphate binding"/>
    <property type="evidence" value="ECO:0007669"/>
    <property type="project" value="TreeGrafter"/>
</dbReference>
<accession>A0A6N8THH4</accession>
<dbReference type="PANTHER" id="PTHR30244:SF42">
    <property type="entry name" value="UDP-2-ACETAMIDO-2-DEOXY-3-OXO-D-GLUCURONATE AMINOTRANSFERASE"/>
    <property type="match status" value="1"/>
</dbReference>
<comment type="similarity">
    <text evidence="3">Belongs to the DegT/DnrJ/EryC1 family.</text>
</comment>
<evidence type="ECO:0000256" key="2">
    <source>
        <dbReference type="PIRSR" id="PIRSR000390-2"/>
    </source>
</evidence>
<evidence type="ECO:0000313" key="5">
    <source>
        <dbReference type="Proteomes" id="UP000440304"/>
    </source>
</evidence>
<keyword evidence="2 3" id="KW-0663">Pyridoxal phosphate</keyword>
<organism evidence="4 5">
    <name type="scientific">Shinella zoogloeoides</name>
    <name type="common">Crabtreella saccharophila</name>
    <dbReference type="NCBI Taxonomy" id="352475"/>
    <lineage>
        <taxon>Bacteria</taxon>
        <taxon>Pseudomonadati</taxon>
        <taxon>Pseudomonadota</taxon>
        <taxon>Alphaproteobacteria</taxon>
        <taxon>Hyphomicrobiales</taxon>
        <taxon>Rhizobiaceae</taxon>
        <taxon>Shinella</taxon>
    </lineage>
</organism>
<reference evidence="4 5" key="1">
    <citation type="submission" date="2019-12" db="EMBL/GenBank/DDBJ databases">
        <title>Shinella granuli gen. nov., sp. nov., and proposal of the reclassification of Zoogloea ramigera ATCC 19623 as Shinella zoogloeoides sp. nov.</title>
        <authorList>
            <person name="Gao J."/>
        </authorList>
    </citation>
    <scope>NUCLEOTIDE SEQUENCE [LARGE SCALE GENOMIC DNA]</scope>
    <source>
        <strain evidence="4 5">DSM 287</strain>
    </source>
</reference>
<dbReference type="EMBL" id="WUML01000029">
    <property type="protein sequence ID" value="MXO02717.1"/>
    <property type="molecule type" value="Genomic_DNA"/>
</dbReference>
<evidence type="ECO:0000313" key="4">
    <source>
        <dbReference type="EMBL" id="MXO02717.1"/>
    </source>
</evidence>
<keyword evidence="4" id="KW-0032">Aminotransferase</keyword>
<dbReference type="InterPro" id="IPR015422">
    <property type="entry name" value="PyrdxlP-dep_Trfase_small"/>
</dbReference>
<protein>
    <submittedName>
        <fullName evidence="4">Aminotransferase class I/II-fold pyridoxal phosphate-dependent enzyme</fullName>
    </submittedName>
</protein>
<dbReference type="Pfam" id="PF01041">
    <property type="entry name" value="DegT_DnrJ_EryC1"/>
    <property type="match status" value="1"/>
</dbReference>
<dbReference type="InterPro" id="IPR000653">
    <property type="entry name" value="DegT/StrS_aminotransferase"/>
</dbReference>
<feature type="modified residue" description="N6-(pyridoxal phosphate)lysine" evidence="2">
    <location>
        <position position="192"/>
    </location>
</feature>
<dbReference type="PANTHER" id="PTHR30244">
    <property type="entry name" value="TRANSAMINASE"/>
    <property type="match status" value="1"/>
</dbReference>
<comment type="caution">
    <text evidence="4">The sequence shown here is derived from an EMBL/GenBank/DDBJ whole genome shotgun (WGS) entry which is preliminary data.</text>
</comment>
<gene>
    <name evidence="4" type="ORF">GR156_20600</name>
</gene>